<dbReference type="PANTHER" id="PTHR46865">
    <property type="entry name" value="OXIDOREDUCTASE-RELATED"/>
    <property type="match status" value="1"/>
</dbReference>
<sequence length="421" mass="45836">MSNLRVMIVGASIAGPTAAYWFAKTGAKVTVIERFPQMRTNGQNIDIRTAGVSVMRKMPGMEEAVRANLQPMDGISIVRDDGRPYGTMSSTGNPDRQSLISEYEILRGDLSRILFDLSKTHENVNYIFGEQVASIRHDEKPDGPVQVDFMNGTPSAEYDLVVACDGATSRTRAIGLGCGVRDYIQPVNSWAAYFSTKKDILNGSQIGNAYSAVGGRAIGVGPEPSGGNRITLMGIHPRTDHDAMTKFREANKLGSDALKVFVAQHFKGAGWKCDEAVQGMMEADDFYASEWMQVKTPNLYKGRFVMVGDAGYAPGPTGTGTSLAIAGAYILAGEIGKHRGDLAAGLQGYEEQMRPLIKEMQKIPPLVPGMFAPQTAWGIWARNMIFAFICWSKLPSLFDTFFGNASAHSDGYKVPEYEWAA</sequence>
<accession>A0A9W9U524</accession>
<reference evidence="5" key="1">
    <citation type="submission" date="2022-12" db="EMBL/GenBank/DDBJ databases">
        <authorList>
            <person name="Petersen C."/>
        </authorList>
    </citation>
    <scope>NUCLEOTIDE SEQUENCE</scope>
    <source>
        <strain evidence="5">IBT 21472</strain>
    </source>
</reference>
<evidence type="ECO:0000256" key="3">
    <source>
        <dbReference type="ARBA" id="ARBA00023002"/>
    </source>
</evidence>
<dbReference type="Gene3D" id="3.50.50.60">
    <property type="entry name" value="FAD/NAD(P)-binding domain"/>
    <property type="match status" value="1"/>
</dbReference>
<dbReference type="AlphaFoldDB" id="A0A9W9U524"/>
<comment type="caution">
    <text evidence="5">The sequence shown here is derived from an EMBL/GenBank/DDBJ whole genome shotgun (WGS) entry which is preliminary data.</text>
</comment>
<dbReference type="SUPFAM" id="SSF51905">
    <property type="entry name" value="FAD/NAD(P)-binding domain"/>
    <property type="match status" value="1"/>
</dbReference>
<evidence type="ECO:0000259" key="4">
    <source>
        <dbReference type="Pfam" id="PF01494"/>
    </source>
</evidence>
<dbReference type="Gene3D" id="3.30.9.10">
    <property type="entry name" value="D-Amino Acid Oxidase, subunit A, domain 2"/>
    <property type="match status" value="1"/>
</dbReference>
<dbReference type="OrthoDB" id="655030at2759"/>
<keyword evidence="2" id="KW-0274">FAD</keyword>
<keyword evidence="6" id="KW-1185">Reference proteome</keyword>
<feature type="domain" description="FAD-binding" evidence="4">
    <location>
        <begin position="5"/>
        <end position="358"/>
    </location>
</feature>
<evidence type="ECO:0000256" key="2">
    <source>
        <dbReference type="ARBA" id="ARBA00022827"/>
    </source>
</evidence>
<name>A0A9W9U524_9EURO</name>
<dbReference type="PANTHER" id="PTHR46865:SF2">
    <property type="entry name" value="MONOOXYGENASE"/>
    <property type="match status" value="1"/>
</dbReference>
<keyword evidence="3" id="KW-0560">Oxidoreductase</keyword>
<gene>
    <name evidence="5" type="ORF">N7476_006465</name>
</gene>
<dbReference type="Pfam" id="PF01494">
    <property type="entry name" value="FAD_binding_3"/>
    <property type="match status" value="1"/>
</dbReference>
<dbReference type="InterPro" id="IPR051704">
    <property type="entry name" value="FAD_aromatic-hydroxylase"/>
</dbReference>
<evidence type="ECO:0000256" key="1">
    <source>
        <dbReference type="ARBA" id="ARBA00022630"/>
    </source>
</evidence>
<evidence type="ECO:0000313" key="5">
    <source>
        <dbReference type="EMBL" id="KAJ5316158.1"/>
    </source>
</evidence>
<keyword evidence="1" id="KW-0285">Flavoprotein</keyword>
<proteinExistence type="predicted"/>
<reference evidence="5" key="2">
    <citation type="journal article" date="2023" name="IMA Fungus">
        <title>Comparative genomic study of the Penicillium genus elucidates a diverse pangenome and 15 lateral gene transfer events.</title>
        <authorList>
            <person name="Petersen C."/>
            <person name="Sorensen T."/>
            <person name="Nielsen M.R."/>
            <person name="Sondergaard T.E."/>
            <person name="Sorensen J.L."/>
            <person name="Fitzpatrick D.A."/>
            <person name="Frisvad J.C."/>
            <person name="Nielsen K.L."/>
        </authorList>
    </citation>
    <scope>NUCLEOTIDE SEQUENCE</scope>
    <source>
        <strain evidence="5">IBT 21472</strain>
    </source>
</reference>
<protein>
    <recommendedName>
        <fullName evidence="4">FAD-binding domain-containing protein</fullName>
    </recommendedName>
</protein>
<organism evidence="5 6">
    <name type="scientific">Penicillium atrosanguineum</name>
    <dbReference type="NCBI Taxonomy" id="1132637"/>
    <lineage>
        <taxon>Eukaryota</taxon>
        <taxon>Fungi</taxon>
        <taxon>Dikarya</taxon>
        <taxon>Ascomycota</taxon>
        <taxon>Pezizomycotina</taxon>
        <taxon>Eurotiomycetes</taxon>
        <taxon>Eurotiomycetidae</taxon>
        <taxon>Eurotiales</taxon>
        <taxon>Aspergillaceae</taxon>
        <taxon>Penicillium</taxon>
    </lineage>
</organism>
<dbReference type="InterPro" id="IPR002938">
    <property type="entry name" value="FAD-bd"/>
</dbReference>
<dbReference type="GO" id="GO:0016491">
    <property type="term" value="F:oxidoreductase activity"/>
    <property type="evidence" value="ECO:0007669"/>
    <property type="project" value="UniProtKB-KW"/>
</dbReference>
<dbReference type="InterPro" id="IPR036188">
    <property type="entry name" value="FAD/NAD-bd_sf"/>
</dbReference>
<evidence type="ECO:0000313" key="6">
    <source>
        <dbReference type="Proteomes" id="UP001147746"/>
    </source>
</evidence>
<dbReference type="EMBL" id="JAPZBO010000005">
    <property type="protein sequence ID" value="KAJ5316158.1"/>
    <property type="molecule type" value="Genomic_DNA"/>
</dbReference>
<dbReference type="PRINTS" id="PR00420">
    <property type="entry name" value="RNGMNOXGNASE"/>
</dbReference>
<dbReference type="Proteomes" id="UP001147746">
    <property type="component" value="Unassembled WGS sequence"/>
</dbReference>
<dbReference type="GO" id="GO:0071949">
    <property type="term" value="F:FAD binding"/>
    <property type="evidence" value="ECO:0007669"/>
    <property type="project" value="InterPro"/>
</dbReference>